<proteinExistence type="predicted"/>
<dbReference type="VEuPathDB" id="FungiDB:AFLA_004977"/>
<protein>
    <recommendedName>
        <fullName evidence="2">RHS repeat protein</fullName>
    </recommendedName>
</protein>
<dbReference type="Proteomes" id="UP000325434">
    <property type="component" value="Unassembled WGS sequence"/>
</dbReference>
<sequence length="231" mass="26752">MTVLRDEEFQYDSCDRLVDYQCKGLRPLVNEKGHKLQHQDFRFDQDNNSVQVLITFPDGNENKQNKTCYFYSTEDPTQLIRITNTHPKYPSEVNLEYDESGRLTRDEQGRTLQYDTPNRLRAVQFNDQILSQYPYDAASKLVCQEIQGKLTYLHYYGDALIATTGDSSKVSYICDGNTYWGQTLQQGELVQTQFWASDSHESIWRGLISKNRTTSIINSMRLTATVQGSRL</sequence>
<dbReference type="Gene3D" id="2.180.10.10">
    <property type="entry name" value="RHS repeat-associated core"/>
    <property type="match status" value="1"/>
</dbReference>
<dbReference type="VEuPathDB" id="FungiDB:F9C07_2284605"/>
<evidence type="ECO:0008006" key="2">
    <source>
        <dbReference type="Google" id="ProtNLM"/>
    </source>
</evidence>
<gene>
    <name evidence="1" type="ORF">BDV35DRAFT_374708</name>
</gene>
<name>A0A5N6GHW3_ASPFL</name>
<evidence type="ECO:0000313" key="1">
    <source>
        <dbReference type="EMBL" id="KAB8240073.1"/>
    </source>
</evidence>
<accession>A0A5N6GHW3</accession>
<dbReference type="EMBL" id="ML734786">
    <property type="protein sequence ID" value="KAB8240073.1"/>
    <property type="molecule type" value="Genomic_DNA"/>
</dbReference>
<organism evidence="1">
    <name type="scientific">Aspergillus flavus</name>
    <dbReference type="NCBI Taxonomy" id="5059"/>
    <lineage>
        <taxon>Eukaryota</taxon>
        <taxon>Fungi</taxon>
        <taxon>Dikarya</taxon>
        <taxon>Ascomycota</taxon>
        <taxon>Pezizomycotina</taxon>
        <taxon>Eurotiomycetes</taxon>
        <taxon>Eurotiomycetidae</taxon>
        <taxon>Eurotiales</taxon>
        <taxon>Aspergillaceae</taxon>
        <taxon>Aspergillus</taxon>
        <taxon>Aspergillus subgen. Circumdati</taxon>
    </lineage>
</organism>
<reference evidence="1" key="1">
    <citation type="submission" date="2019-04" db="EMBL/GenBank/DDBJ databases">
        <title>Friends and foes A comparative genomics study of 23 Aspergillus species from section Flavi.</title>
        <authorList>
            <consortium name="DOE Joint Genome Institute"/>
            <person name="Kjaerbolling I."/>
            <person name="Vesth T."/>
            <person name="Frisvad J.C."/>
            <person name="Nybo J.L."/>
            <person name="Theobald S."/>
            <person name="Kildgaard S."/>
            <person name="Isbrandt T."/>
            <person name="Kuo A."/>
            <person name="Sato A."/>
            <person name="Lyhne E.K."/>
            <person name="Kogle M.E."/>
            <person name="Wiebenga A."/>
            <person name="Kun R.S."/>
            <person name="Lubbers R.J."/>
            <person name="Makela M.R."/>
            <person name="Barry K."/>
            <person name="Chovatia M."/>
            <person name="Clum A."/>
            <person name="Daum C."/>
            <person name="Haridas S."/>
            <person name="He G."/>
            <person name="LaButti K."/>
            <person name="Lipzen A."/>
            <person name="Mondo S."/>
            <person name="Riley R."/>
            <person name="Salamov A."/>
            <person name="Simmons B.A."/>
            <person name="Magnuson J.K."/>
            <person name="Henrissat B."/>
            <person name="Mortensen U.H."/>
            <person name="Larsen T.O."/>
            <person name="Devries R.P."/>
            <person name="Grigoriev I.V."/>
            <person name="Machida M."/>
            <person name="Baker S.E."/>
            <person name="Andersen M.R."/>
        </authorList>
    </citation>
    <scope>NUCLEOTIDE SEQUENCE [LARGE SCALE GENOMIC DNA]</scope>
    <source>
        <strain evidence="1">CBS 121.62</strain>
    </source>
</reference>
<dbReference type="AlphaFoldDB" id="A0A5N6GHW3"/>